<feature type="region of interest" description="Disordered" evidence="1">
    <location>
        <begin position="57"/>
        <end position="183"/>
    </location>
</feature>
<protein>
    <recommendedName>
        <fullName evidence="5">C2H2-type domain-containing protein</fullName>
    </recommendedName>
</protein>
<feature type="compositionally biased region" description="Polar residues" evidence="1">
    <location>
        <begin position="57"/>
        <end position="69"/>
    </location>
</feature>
<name>A0ABS7L0Q0_CLOSR</name>
<feature type="compositionally biased region" description="Polar residues" evidence="1">
    <location>
        <begin position="81"/>
        <end position="102"/>
    </location>
</feature>
<reference evidence="3 4" key="1">
    <citation type="journal article" date="2021" name="Cell Host Microbe">
        <title>in vivo commensal control of Clostridioides difficile virulence.</title>
        <authorList>
            <person name="Girinathan B.P."/>
            <person name="Dibenedetto N."/>
            <person name="Worley J.N."/>
            <person name="Peltier J."/>
            <person name="Arrieta-Ortiz M.L."/>
            <person name="Rupa Christinal Immanuel S."/>
            <person name="Lavin R."/>
            <person name="Delaney M.L."/>
            <person name="Cummins C."/>
            <person name="Hoffmann M."/>
            <person name="Luo Y."/>
            <person name="Gonzalez-Escalona N."/>
            <person name="Allard M."/>
            <person name="Onderdonk A.B."/>
            <person name="Gerber G.K."/>
            <person name="Sonenshein A.L."/>
            <person name="Baliga N."/>
            <person name="Dupuy B."/>
            <person name="Bry L."/>
        </authorList>
    </citation>
    <scope>NUCLEOTIDE SEQUENCE [LARGE SCALE GENOMIC DNA]</scope>
    <source>
        <strain evidence="3 4">DSM 599</strain>
    </source>
</reference>
<accession>A0ABS7L0Q0</accession>
<feature type="transmembrane region" description="Helical" evidence="2">
    <location>
        <begin position="16"/>
        <end position="37"/>
    </location>
</feature>
<evidence type="ECO:0008006" key="5">
    <source>
        <dbReference type="Google" id="ProtNLM"/>
    </source>
</evidence>
<feature type="compositionally biased region" description="Polar residues" evidence="1">
    <location>
        <begin position="174"/>
        <end position="183"/>
    </location>
</feature>
<organism evidence="3 4">
    <name type="scientific">Clostridium sardiniense</name>
    <name type="common">Clostridium absonum</name>
    <dbReference type="NCBI Taxonomy" id="29369"/>
    <lineage>
        <taxon>Bacteria</taxon>
        <taxon>Bacillati</taxon>
        <taxon>Bacillota</taxon>
        <taxon>Clostridia</taxon>
        <taxon>Eubacteriales</taxon>
        <taxon>Clostridiaceae</taxon>
        <taxon>Clostridium</taxon>
    </lineage>
</organism>
<keyword evidence="4" id="KW-1185">Reference proteome</keyword>
<evidence type="ECO:0000313" key="4">
    <source>
        <dbReference type="Proteomes" id="UP001299068"/>
    </source>
</evidence>
<keyword evidence="2" id="KW-1133">Transmembrane helix</keyword>
<feature type="compositionally biased region" description="Basic and acidic residues" evidence="1">
    <location>
        <begin position="70"/>
        <end position="80"/>
    </location>
</feature>
<proteinExistence type="predicted"/>
<dbReference type="Proteomes" id="UP001299068">
    <property type="component" value="Unassembled WGS sequence"/>
</dbReference>
<dbReference type="RefSeq" id="WP_221861574.1">
    <property type="nucleotide sequence ID" value="NZ_JAIKTU010000010.1"/>
</dbReference>
<keyword evidence="2" id="KW-0472">Membrane</keyword>
<feature type="compositionally biased region" description="Basic and acidic residues" evidence="1">
    <location>
        <begin position="103"/>
        <end position="112"/>
    </location>
</feature>
<gene>
    <name evidence="3" type="ORF">K5V21_12750</name>
</gene>
<evidence type="ECO:0000256" key="2">
    <source>
        <dbReference type="SAM" id="Phobius"/>
    </source>
</evidence>
<keyword evidence="2" id="KW-0812">Transmembrane</keyword>
<sequence>MNKEKILNWVKANKKSVGIIGGVLVGVLLIGGGYGIYKYTSNPSEVVKNKENITLQKQEATAENTSDNSNENKDGQKDNETNGQVDNQENTSNNKTDSNTIENKQENKDEKSNNSNGVTSAGNGSQSKGNSQSSSSTIGNGSNNQNSKQSNNSSSSSNNSQSKPNTSTSSKPNGSGNTSHSHSWTPITKVVHHKEQGHYENVVVKPAWTEKVPVYEEKERAICNGCGKDITSNITEHNRNHALNGEKGGWHTEWKKVQVGTKIVKHEAIYNKKWVVDKKAYDETVTTGYKCSCGASK</sequence>
<comment type="caution">
    <text evidence="3">The sequence shown here is derived from an EMBL/GenBank/DDBJ whole genome shotgun (WGS) entry which is preliminary data.</text>
</comment>
<evidence type="ECO:0000313" key="3">
    <source>
        <dbReference type="EMBL" id="MBY0756317.1"/>
    </source>
</evidence>
<evidence type="ECO:0000256" key="1">
    <source>
        <dbReference type="SAM" id="MobiDB-lite"/>
    </source>
</evidence>
<feature type="compositionally biased region" description="Low complexity" evidence="1">
    <location>
        <begin position="120"/>
        <end position="173"/>
    </location>
</feature>
<dbReference type="EMBL" id="JAIKTU010000010">
    <property type="protein sequence ID" value="MBY0756317.1"/>
    <property type="molecule type" value="Genomic_DNA"/>
</dbReference>